<proteinExistence type="predicted"/>
<dbReference type="InterPro" id="IPR007138">
    <property type="entry name" value="ABM_dom"/>
</dbReference>
<sequence>MIVVENRLFVAEEYADQFVERFRNSMGEVESQPGFVKFELLTPARPDTDSYVAQTYWESMADFEAWTDTDAFREAHADRPPREMFTDKNQLEVHEVAFERTGE</sequence>
<keyword evidence="5" id="KW-1185">Reference proteome</keyword>
<dbReference type="Pfam" id="PF03992">
    <property type="entry name" value="ABM"/>
    <property type="match status" value="1"/>
</dbReference>
<dbReference type="AlphaFoldDB" id="E7QN50"/>
<evidence type="ECO:0000259" key="1">
    <source>
        <dbReference type="PROSITE" id="PS51725"/>
    </source>
</evidence>
<reference evidence="5" key="2">
    <citation type="submission" date="2016-11" db="EMBL/GenBank/DDBJ databases">
        <authorList>
            <person name="Varghese N."/>
            <person name="Submissions S."/>
        </authorList>
    </citation>
    <scope>NUCLEOTIDE SEQUENCE [LARGE SCALE GENOMIC DNA]</scope>
    <source>
        <strain evidence="5">DX253</strain>
    </source>
</reference>
<dbReference type="Proteomes" id="UP000003751">
    <property type="component" value="Unassembled WGS sequence"/>
</dbReference>
<evidence type="ECO:0000313" key="3">
    <source>
        <dbReference type="EMBL" id="SHL52987.1"/>
    </source>
</evidence>
<feature type="domain" description="ABM" evidence="1">
    <location>
        <begin position="2"/>
        <end position="93"/>
    </location>
</feature>
<dbReference type="eggNOG" id="ENOG502N5EU">
    <property type="taxonomic scope" value="Archaea"/>
</dbReference>
<organism evidence="2 4">
    <name type="scientific">Haladaptatus paucihalophilus DX253</name>
    <dbReference type="NCBI Taxonomy" id="797209"/>
    <lineage>
        <taxon>Archaea</taxon>
        <taxon>Methanobacteriati</taxon>
        <taxon>Methanobacteriota</taxon>
        <taxon>Stenosarchaea group</taxon>
        <taxon>Halobacteria</taxon>
        <taxon>Halobacteriales</taxon>
        <taxon>Haladaptataceae</taxon>
        <taxon>Haladaptatus</taxon>
    </lineage>
</organism>
<dbReference type="Gene3D" id="3.30.70.100">
    <property type="match status" value="1"/>
</dbReference>
<dbReference type="PATRIC" id="fig|797209.4.peg.355"/>
<dbReference type="InterPro" id="IPR050404">
    <property type="entry name" value="Heme-degrading_MO"/>
</dbReference>
<dbReference type="PANTHER" id="PTHR34474:SF2">
    <property type="entry name" value="SIGNAL TRANSDUCTION PROTEIN TRAP"/>
    <property type="match status" value="1"/>
</dbReference>
<accession>E7QN50</accession>
<gene>
    <name evidence="3" type="ORF">SAMN05444342_4064</name>
    <name evidence="2" type="ORF">ZOD2009_01840</name>
</gene>
<name>E7QN50_HALPU</name>
<dbReference type="Proteomes" id="UP000184203">
    <property type="component" value="Unassembled WGS sequence"/>
</dbReference>
<dbReference type="EMBL" id="AEMG01000002">
    <property type="protein sequence ID" value="EFW93845.1"/>
    <property type="molecule type" value="Genomic_DNA"/>
</dbReference>
<evidence type="ECO:0000313" key="5">
    <source>
        <dbReference type="Proteomes" id="UP000184203"/>
    </source>
</evidence>
<dbReference type="SUPFAM" id="SSF54909">
    <property type="entry name" value="Dimeric alpha+beta barrel"/>
    <property type="match status" value="1"/>
</dbReference>
<evidence type="ECO:0000313" key="4">
    <source>
        <dbReference type="Proteomes" id="UP000003751"/>
    </source>
</evidence>
<dbReference type="GeneID" id="300002842"/>
<dbReference type="GO" id="GO:0004497">
    <property type="term" value="F:monooxygenase activity"/>
    <property type="evidence" value="ECO:0007669"/>
    <property type="project" value="UniProtKB-KW"/>
</dbReference>
<evidence type="ECO:0000313" key="2">
    <source>
        <dbReference type="EMBL" id="EFW93845.1"/>
    </source>
</evidence>
<dbReference type="PROSITE" id="PS51725">
    <property type="entry name" value="ABM"/>
    <property type="match status" value="1"/>
</dbReference>
<reference evidence="3" key="3">
    <citation type="submission" date="2016-11" db="EMBL/GenBank/DDBJ databases">
        <authorList>
            <person name="Jaros S."/>
            <person name="Januszkiewicz K."/>
            <person name="Wedrychowicz H."/>
        </authorList>
    </citation>
    <scope>NUCLEOTIDE SEQUENCE [LARGE SCALE GENOMIC DNA]</scope>
    <source>
        <strain evidence="3">DX253</strain>
    </source>
</reference>
<dbReference type="RefSeq" id="WP_007976461.1">
    <property type="nucleotide sequence ID" value="NZ_AEMG01000002.1"/>
</dbReference>
<keyword evidence="2" id="KW-0503">Monooxygenase</keyword>
<dbReference type="PANTHER" id="PTHR34474">
    <property type="entry name" value="SIGNAL TRANSDUCTION PROTEIN TRAP"/>
    <property type="match status" value="1"/>
</dbReference>
<dbReference type="STRING" id="797209.GCA_000376445_01846"/>
<dbReference type="InterPro" id="IPR011008">
    <property type="entry name" value="Dimeric_a/b-barrel"/>
</dbReference>
<protein>
    <submittedName>
        <fullName evidence="2">Antibiotic biosynthesis monooxygenase</fullName>
    </submittedName>
    <submittedName>
        <fullName evidence="3">Heme-degrading monooxygenase HmoA</fullName>
    </submittedName>
</protein>
<dbReference type="OrthoDB" id="209890at2157"/>
<dbReference type="EMBL" id="FRAN01000007">
    <property type="protein sequence ID" value="SHL52987.1"/>
    <property type="molecule type" value="Genomic_DNA"/>
</dbReference>
<reference evidence="2 4" key="1">
    <citation type="journal article" date="2014" name="ISME J.">
        <title>Trehalose/2-sulfotrehalose biosynthesis and glycine-betaine uptake are widely spread mechanisms for osmoadaptation in the Halobacteriales.</title>
        <authorList>
            <person name="Youssef N.H."/>
            <person name="Savage-Ashlock K.N."/>
            <person name="McCully A.L."/>
            <person name="Luedtke B."/>
            <person name="Shaw E.I."/>
            <person name="Hoff W.D."/>
            <person name="Elshahed M.S."/>
        </authorList>
    </citation>
    <scope>NUCLEOTIDE SEQUENCE [LARGE SCALE GENOMIC DNA]</scope>
    <source>
        <strain evidence="2 4">DX253</strain>
    </source>
</reference>
<keyword evidence="2" id="KW-0560">Oxidoreductase</keyword>